<reference evidence="2 3" key="1">
    <citation type="submission" date="2021-06" db="EMBL/GenBank/DDBJ databases">
        <authorList>
            <person name="Pan X."/>
        </authorList>
    </citation>
    <scope>NUCLEOTIDE SEQUENCE [LARGE SCALE GENOMIC DNA]</scope>
    <source>
        <strain evidence="2 3">4503</strain>
    </source>
</reference>
<keyword evidence="1" id="KW-0732">Signal</keyword>
<gene>
    <name evidence="2" type="ORF">KN815_33095</name>
</gene>
<keyword evidence="3" id="KW-1185">Reference proteome</keyword>
<organism evidence="2 3">
    <name type="scientific">Streptomyces niphimycinicus</name>
    <dbReference type="NCBI Taxonomy" id="2842201"/>
    <lineage>
        <taxon>Bacteria</taxon>
        <taxon>Bacillati</taxon>
        <taxon>Actinomycetota</taxon>
        <taxon>Actinomycetes</taxon>
        <taxon>Kitasatosporales</taxon>
        <taxon>Streptomycetaceae</taxon>
        <taxon>Streptomyces</taxon>
    </lineage>
</organism>
<evidence type="ECO:0008006" key="4">
    <source>
        <dbReference type="Google" id="ProtNLM"/>
    </source>
</evidence>
<accession>A0ABS6CPF4</accession>
<feature type="signal peptide" evidence="1">
    <location>
        <begin position="1"/>
        <end position="30"/>
    </location>
</feature>
<evidence type="ECO:0000313" key="2">
    <source>
        <dbReference type="EMBL" id="MBU3868714.1"/>
    </source>
</evidence>
<comment type="caution">
    <text evidence="2">The sequence shown here is derived from an EMBL/GenBank/DDBJ whole genome shotgun (WGS) entry which is preliminary data.</text>
</comment>
<proteinExistence type="predicted"/>
<evidence type="ECO:0000256" key="1">
    <source>
        <dbReference type="SAM" id="SignalP"/>
    </source>
</evidence>
<sequence>MKSSVRNRISALFAATAIMTGGAMTIGASAASAADSISFAHGSSSIDVYINNRIVGHTEWQANGDTLVAQDFLSDGYRIEAYLGTSPVRKASTGGHTAPYTAKVGGNLPEGNRYTFWACVGKGNSSLVCSAVYSVTS</sequence>
<name>A0ABS6CPF4_9ACTN</name>
<dbReference type="Proteomes" id="UP000720508">
    <property type="component" value="Unassembled WGS sequence"/>
</dbReference>
<dbReference type="EMBL" id="JAHLEM010000468">
    <property type="protein sequence ID" value="MBU3868714.1"/>
    <property type="molecule type" value="Genomic_DNA"/>
</dbReference>
<protein>
    <recommendedName>
        <fullName evidence="4">Secreted protein</fullName>
    </recommendedName>
</protein>
<feature type="chain" id="PRO_5047448458" description="Secreted protein" evidence="1">
    <location>
        <begin position="31"/>
        <end position="137"/>
    </location>
</feature>
<evidence type="ECO:0000313" key="3">
    <source>
        <dbReference type="Proteomes" id="UP000720508"/>
    </source>
</evidence>